<dbReference type="OrthoDB" id="6291969at2"/>
<dbReference type="GO" id="GO:0019825">
    <property type="term" value="F:oxygen binding"/>
    <property type="evidence" value="ECO:0007669"/>
    <property type="project" value="InterPro"/>
</dbReference>
<dbReference type="EMBL" id="LJTC01000007">
    <property type="protein sequence ID" value="KPM83281.1"/>
    <property type="molecule type" value="Genomic_DNA"/>
</dbReference>
<dbReference type="InterPro" id="IPR009050">
    <property type="entry name" value="Globin-like_sf"/>
</dbReference>
<sequence length="154" mass="18069">MSLSSFQKRLLLQDIELLKPDFHQFTSAYHRILNARQLTMTVPEQDSITKRSYILYCALNKVVSHLDDLQQVTPFIHYLANNLSFLNVASKDIDILCEAFIETRLLFIKTYNSHQQQAWELAIRIFSNIVKSYLFSHSTVVSIKTRRFVYKAHN</sequence>
<reference evidence="1 2" key="1">
    <citation type="submission" date="2015-09" db="EMBL/GenBank/DDBJ databases">
        <title>Draft Genome Sequence of Pseudoalteromonas lipolytica UCD-48B.</title>
        <authorList>
            <person name="Krusor M."/>
            <person name="Coil D.A."/>
            <person name="Lang J.M."/>
            <person name="Eisen J.A."/>
            <person name="Alexiev A."/>
        </authorList>
    </citation>
    <scope>NUCLEOTIDE SEQUENCE [LARGE SCALE GENOMIC DNA]</scope>
    <source>
        <strain evidence="1 2">UCD-48B</strain>
    </source>
</reference>
<accession>A0A0P7DQR7</accession>
<evidence type="ECO:0000313" key="2">
    <source>
        <dbReference type="Proteomes" id="UP000050378"/>
    </source>
</evidence>
<name>A0A0P7DQR7_9GAMM</name>
<dbReference type="SUPFAM" id="SSF46458">
    <property type="entry name" value="Globin-like"/>
    <property type="match status" value="1"/>
</dbReference>
<dbReference type="Gene3D" id="1.10.490.10">
    <property type="entry name" value="Globins"/>
    <property type="match status" value="1"/>
</dbReference>
<dbReference type="PATRIC" id="fig|570156.3.peg.3404"/>
<organism evidence="1 2">
    <name type="scientific">Pseudoalteromonas lipolytica</name>
    <dbReference type="NCBI Taxonomy" id="570156"/>
    <lineage>
        <taxon>Bacteria</taxon>
        <taxon>Pseudomonadati</taxon>
        <taxon>Pseudomonadota</taxon>
        <taxon>Gammaproteobacteria</taxon>
        <taxon>Alteromonadales</taxon>
        <taxon>Pseudoalteromonadaceae</taxon>
        <taxon>Pseudoalteromonas</taxon>
    </lineage>
</organism>
<dbReference type="Proteomes" id="UP000050378">
    <property type="component" value="Unassembled WGS sequence"/>
</dbReference>
<dbReference type="AlphaFoldDB" id="A0A0P7DQR7"/>
<dbReference type="GO" id="GO:0020037">
    <property type="term" value="F:heme binding"/>
    <property type="evidence" value="ECO:0007669"/>
    <property type="project" value="InterPro"/>
</dbReference>
<dbReference type="STRING" id="570156.AOG27_11585"/>
<comment type="caution">
    <text evidence="1">The sequence shown here is derived from an EMBL/GenBank/DDBJ whole genome shotgun (WGS) entry which is preliminary data.</text>
</comment>
<proteinExistence type="predicted"/>
<gene>
    <name evidence="1" type="ORF">AOG27_11585</name>
</gene>
<protein>
    <recommendedName>
        <fullName evidence="3">Globin</fullName>
    </recommendedName>
</protein>
<dbReference type="InterPro" id="IPR012292">
    <property type="entry name" value="Globin/Proto"/>
</dbReference>
<evidence type="ECO:0008006" key="3">
    <source>
        <dbReference type="Google" id="ProtNLM"/>
    </source>
</evidence>
<dbReference type="RefSeq" id="WP_054553178.1">
    <property type="nucleotide sequence ID" value="NZ_LJTC01000007.1"/>
</dbReference>
<evidence type="ECO:0000313" key="1">
    <source>
        <dbReference type="EMBL" id="KPM83281.1"/>
    </source>
</evidence>